<dbReference type="AlphaFoldDB" id="A0A8T1TKF0"/>
<reference evidence="1" key="1">
    <citation type="submission" date="2021-01" db="EMBL/GenBank/DDBJ databases">
        <title>Phytophthora aleatoria, a newly-described species from Pinus radiata is distinct from Phytophthora cactorum isolates based on comparative genomics.</title>
        <authorList>
            <person name="Mcdougal R."/>
            <person name="Panda P."/>
            <person name="Williams N."/>
            <person name="Studholme D.J."/>
        </authorList>
    </citation>
    <scope>NUCLEOTIDE SEQUENCE</scope>
    <source>
        <strain evidence="1">NZFS 3830</strain>
    </source>
</reference>
<gene>
    <name evidence="1" type="ORF">JG687_00018565</name>
</gene>
<proteinExistence type="predicted"/>
<sequence length="90" mass="10532">MLKHKSQRLRESLNVSRIRIRLDLICDESPPGGVETTMVRQLRELTHRIRKVFRSQTVSVTIVLQFRKLMHRVCKRLQLQAIAAKPACQL</sequence>
<dbReference type="OrthoDB" id="10343101at2759"/>
<dbReference type="Proteomes" id="UP000688947">
    <property type="component" value="Unassembled WGS sequence"/>
</dbReference>
<dbReference type="VEuPathDB" id="FungiDB:PC110_g21781"/>
<accession>A0A8T1TKF0</accession>
<comment type="caution">
    <text evidence="1">The sequence shown here is derived from an EMBL/GenBank/DDBJ whole genome shotgun (WGS) entry which is preliminary data.</text>
</comment>
<evidence type="ECO:0000313" key="1">
    <source>
        <dbReference type="EMBL" id="KAG6943280.1"/>
    </source>
</evidence>
<evidence type="ECO:0000313" key="2">
    <source>
        <dbReference type="Proteomes" id="UP000688947"/>
    </source>
</evidence>
<name>A0A8T1TKF0_9STRA</name>
<organism evidence="1 2">
    <name type="scientific">Phytophthora cactorum</name>
    <dbReference type="NCBI Taxonomy" id="29920"/>
    <lineage>
        <taxon>Eukaryota</taxon>
        <taxon>Sar</taxon>
        <taxon>Stramenopiles</taxon>
        <taxon>Oomycota</taxon>
        <taxon>Peronosporomycetes</taxon>
        <taxon>Peronosporales</taxon>
        <taxon>Peronosporaceae</taxon>
        <taxon>Phytophthora</taxon>
    </lineage>
</organism>
<dbReference type="EMBL" id="JAENGZ010002618">
    <property type="protein sequence ID" value="KAG6943280.1"/>
    <property type="molecule type" value="Genomic_DNA"/>
</dbReference>
<protein>
    <submittedName>
        <fullName evidence="1">Uncharacterized protein</fullName>
    </submittedName>
</protein>